<name>A0A1E5TC32_9FLAO</name>
<comment type="caution">
    <text evidence="1">The sequence shown here is derived from an EMBL/GenBank/DDBJ whole genome shotgun (WGS) entry which is preliminary data.</text>
</comment>
<dbReference type="Proteomes" id="UP000095713">
    <property type="component" value="Unassembled WGS sequence"/>
</dbReference>
<gene>
    <name evidence="1" type="ORF">A8C32_14595</name>
</gene>
<evidence type="ECO:0008006" key="3">
    <source>
        <dbReference type="Google" id="ProtNLM"/>
    </source>
</evidence>
<dbReference type="AlphaFoldDB" id="A0A1E5TC32"/>
<evidence type="ECO:0000313" key="2">
    <source>
        <dbReference type="Proteomes" id="UP000095713"/>
    </source>
</evidence>
<reference evidence="1 2" key="1">
    <citation type="submission" date="2016-05" db="EMBL/GenBank/DDBJ databases">
        <title>Draft Genome Sequence of Algibacter sp. Strain SK-16 Isolated from the Surface Water of Aburatsubo Inlet.</title>
        <authorList>
            <person name="Wong S.-K."/>
            <person name="Yoshizawa S."/>
            <person name="Nakajima Y."/>
            <person name="Ogura Y."/>
            <person name="Tetsuya H."/>
            <person name="Hamasaki K."/>
        </authorList>
    </citation>
    <scope>NUCLEOTIDE SEQUENCE [LARGE SCALE GENOMIC DNA]</scope>
    <source>
        <strain evidence="1 2">SK-16</strain>
    </source>
</reference>
<dbReference type="EMBL" id="MDJD01000016">
    <property type="protein sequence ID" value="OEK08925.1"/>
    <property type="molecule type" value="Genomic_DNA"/>
</dbReference>
<evidence type="ECO:0000313" key="1">
    <source>
        <dbReference type="EMBL" id="OEK08925.1"/>
    </source>
</evidence>
<sequence>MNAQSQDKEYGRYRLHKKWASNDTVYIKIGTKIDTLKAGWTLKEKVGKFEIERILENDSLIKTKIDSAIVVKSNWKISEVLFEDKDPSKLYINPYNFKRPDEKLSNKGYIKIPENSYALLTKSYLKWSAVTVPFAIRPKLNDTIGSKVTTDLKIGASFSYNYNLEFFKNRRLKAKKSVYGISAGLGFGFSKVTLDESSTSLANKPITKEEDGLAFFIGPGIGINLKGFQIFGIMAWDIGITDNVKKWNYNKERYFGIGLGVDLSTFGKQ</sequence>
<proteinExistence type="predicted"/>
<protein>
    <recommendedName>
        <fullName evidence="3">Outer membrane protein beta-barrel domain-containing protein</fullName>
    </recommendedName>
</protein>
<keyword evidence="2" id="KW-1185">Reference proteome</keyword>
<accession>A0A1E5TC32</accession>
<organism evidence="1 2">
    <name type="scientific">Flavivirga aquatica</name>
    <dbReference type="NCBI Taxonomy" id="1849968"/>
    <lineage>
        <taxon>Bacteria</taxon>
        <taxon>Pseudomonadati</taxon>
        <taxon>Bacteroidota</taxon>
        <taxon>Flavobacteriia</taxon>
        <taxon>Flavobacteriales</taxon>
        <taxon>Flavobacteriaceae</taxon>
        <taxon>Flavivirga</taxon>
    </lineage>
</organism>